<evidence type="ECO:0000259" key="54">
    <source>
        <dbReference type="PROSITE" id="PS52019"/>
    </source>
</evidence>
<keyword evidence="7" id="KW-0843">Virulence</keyword>
<evidence type="ECO:0000256" key="50">
    <source>
        <dbReference type="PROSITE-ProRule" id="PRU01363"/>
    </source>
</evidence>
<evidence type="ECO:0000256" key="9">
    <source>
        <dbReference type="ARBA" id="ARBA00023268"/>
    </source>
</evidence>
<comment type="catalytic activity">
    <reaction evidence="44">
        <text>3-oxododecanoyl-[ACP] + NADPH + H(+) = (3R)-hydroxydodecanoyl-[ACP] + NADP(+)</text>
        <dbReference type="Rhea" id="RHEA:41872"/>
        <dbReference type="Rhea" id="RHEA-COMP:9641"/>
        <dbReference type="Rhea" id="RHEA-COMP:9642"/>
        <dbReference type="ChEBI" id="CHEBI:15378"/>
        <dbReference type="ChEBI" id="CHEBI:57783"/>
        <dbReference type="ChEBI" id="CHEBI:58349"/>
        <dbReference type="ChEBI" id="CHEBI:78469"/>
        <dbReference type="ChEBI" id="CHEBI:78470"/>
    </reaction>
    <physiologicalReaction direction="left-to-right" evidence="44">
        <dbReference type="Rhea" id="RHEA:41873"/>
    </physiologicalReaction>
</comment>
<dbReference type="InterPro" id="IPR001227">
    <property type="entry name" value="Ac_transferase_dom_sf"/>
</dbReference>
<comment type="function">
    <text evidence="19">Fatty acid synthetase is a multifunctional enzyme that catalyzes the de novo biosynthesis of long-chain saturated fatty acids starting from acetyl-CoA and malonyl-CoA in the presence of NADPH. This multifunctional protein contains 7 catalytic activities and a site for the binding of the prosthetic group 4'-phosphopantetheine of the acyl carrier protein ([ACP]) domain.</text>
</comment>
<keyword evidence="4" id="KW-0808">Transferase</keyword>
<evidence type="ECO:0000256" key="32">
    <source>
        <dbReference type="ARBA" id="ARBA00048281"/>
    </source>
</evidence>
<comment type="catalytic activity">
    <reaction evidence="21">
        <text>hexanoyl-[ACP] + malonyl-[ACP] + H(+) = 3-oxooctanoyl-[ACP] + holo-[ACP] + CO2</text>
        <dbReference type="Rhea" id="RHEA:41836"/>
        <dbReference type="Rhea" id="RHEA-COMP:9623"/>
        <dbReference type="Rhea" id="RHEA-COMP:9632"/>
        <dbReference type="Rhea" id="RHEA-COMP:9633"/>
        <dbReference type="Rhea" id="RHEA-COMP:9685"/>
        <dbReference type="ChEBI" id="CHEBI:15378"/>
        <dbReference type="ChEBI" id="CHEBI:16526"/>
        <dbReference type="ChEBI" id="CHEBI:64479"/>
        <dbReference type="ChEBI" id="CHEBI:78449"/>
        <dbReference type="ChEBI" id="CHEBI:78459"/>
        <dbReference type="ChEBI" id="CHEBI:78460"/>
    </reaction>
    <physiologicalReaction direction="left-to-right" evidence="21">
        <dbReference type="Rhea" id="RHEA:41837"/>
    </physiologicalReaction>
</comment>
<keyword evidence="5" id="KW-0702">S-nitrosylation</keyword>
<evidence type="ECO:0000256" key="31">
    <source>
        <dbReference type="ARBA" id="ARBA00048051"/>
    </source>
</evidence>
<dbReference type="PANTHER" id="PTHR43775">
    <property type="entry name" value="FATTY ACID SYNTHASE"/>
    <property type="match status" value="1"/>
</dbReference>
<proteinExistence type="predicted"/>
<evidence type="ECO:0000256" key="29">
    <source>
        <dbReference type="ARBA" id="ARBA00047953"/>
    </source>
</evidence>
<dbReference type="SUPFAM" id="SSF50129">
    <property type="entry name" value="GroES-like"/>
    <property type="match status" value="1"/>
</dbReference>
<evidence type="ECO:0000256" key="6">
    <source>
        <dbReference type="ARBA" id="ARBA00022898"/>
    </source>
</evidence>
<comment type="catalytic activity">
    <reaction evidence="14">
        <text>a (3R)-hydroxyacyl-[ACP] = a (2E)-enoyl-[ACP] + H2O</text>
        <dbReference type="Rhea" id="RHEA:13097"/>
        <dbReference type="Rhea" id="RHEA-COMP:9925"/>
        <dbReference type="Rhea" id="RHEA-COMP:9945"/>
        <dbReference type="ChEBI" id="CHEBI:15377"/>
        <dbReference type="ChEBI" id="CHEBI:78784"/>
        <dbReference type="ChEBI" id="CHEBI:78827"/>
        <dbReference type="EC" id="4.2.1.59"/>
    </reaction>
    <physiologicalReaction direction="left-to-right" evidence="14">
        <dbReference type="Rhea" id="RHEA:13098"/>
    </physiologicalReaction>
</comment>
<keyword evidence="6" id="KW-0663">Pyridoxal phosphate</keyword>
<dbReference type="GO" id="GO:0031177">
    <property type="term" value="F:phosphopantetheine binding"/>
    <property type="evidence" value="ECO:0007669"/>
    <property type="project" value="InterPro"/>
</dbReference>
<dbReference type="InterPro" id="IPR014043">
    <property type="entry name" value="Acyl_transferase_dom"/>
</dbReference>
<feature type="active site" description="Proton donor; for dehydratase activity" evidence="50">
    <location>
        <position position="1123"/>
    </location>
</feature>
<comment type="catalytic activity">
    <reaction evidence="10">
        <text>(3R)-hydroxyoctanoyl-[ACP] = (2E)-octenoyl-[ACP] + H2O</text>
        <dbReference type="Rhea" id="RHEA:41844"/>
        <dbReference type="Rhea" id="RHEA-COMP:9634"/>
        <dbReference type="Rhea" id="RHEA-COMP:9635"/>
        <dbReference type="ChEBI" id="CHEBI:15377"/>
        <dbReference type="ChEBI" id="CHEBI:78461"/>
        <dbReference type="ChEBI" id="CHEBI:78462"/>
    </reaction>
    <physiologicalReaction direction="left-to-right" evidence="10">
        <dbReference type="Rhea" id="RHEA:41845"/>
    </physiologicalReaction>
</comment>
<evidence type="ECO:0000256" key="36">
    <source>
        <dbReference type="ARBA" id="ARBA00048571"/>
    </source>
</evidence>
<dbReference type="Pfam" id="PF00550">
    <property type="entry name" value="PP-binding"/>
    <property type="match status" value="1"/>
</dbReference>
<comment type="catalytic activity">
    <reaction evidence="35">
        <text>a fatty acyl-[ACP] + malonyl-[ACP] + H(+) = a 3-oxoacyl-[ACP] + holo-[ACP] + CO2</text>
        <dbReference type="Rhea" id="RHEA:22836"/>
        <dbReference type="Rhea" id="RHEA-COMP:9623"/>
        <dbReference type="Rhea" id="RHEA-COMP:9685"/>
        <dbReference type="Rhea" id="RHEA-COMP:9916"/>
        <dbReference type="Rhea" id="RHEA-COMP:14125"/>
        <dbReference type="ChEBI" id="CHEBI:15378"/>
        <dbReference type="ChEBI" id="CHEBI:16526"/>
        <dbReference type="ChEBI" id="CHEBI:64479"/>
        <dbReference type="ChEBI" id="CHEBI:78449"/>
        <dbReference type="ChEBI" id="CHEBI:78776"/>
        <dbReference type="ChEBI" id="CHEBI:138651"/>
        <dbReference type="EC" id="2.3.1.41"/>
    </reaction>
    <physiologicalReaction direction="left-to-right" evidence="35">
        <dbReference type="Rhea" id="RHEA:22837"/>
    </physiologicalReaction>
</comment>
<dbReference type="InterPro" id="IPR029058">
    <property type="entry name" value="AB_hydrolase_fold"/>
</dbReference>
<dbReference type="GeneID" id="63825821"/>
<evidence type="ECO:0000256" key="18">
    <source>
        <dbReference type="ARBA" id="ARBA00023402"/>
    </source>
</evidence>
<dbReference type="InterPro" id="IPR014030">
    <property type="entry name" value="Ketoacyl_synth_N"/>
</dbReference>
<dbReference type="InterPro" id="IPR049900">
    <property type="entry name" value="PKS_mFAS_DH"/>
</dbReference>
<evidence type="ECO:0000256" key="5">
    <source>
        <dbReference type="ARBA" id="ARBA00022799"/>
    </source>
</evidence>
<evidence type="ECO:0000256" key="10">
    <source>
        <dbReference type="ARBA" id="ARBA00023332"/>
    </source>
</evidence>
<comment type="catalytic activity">
    <reaction evidence="16">
        <text>(3R)-hydroxyoctadecanoyl-[ACP] = (2E)-octadecenoyl-[ACP] + H2O</text>
        <dbReference type="Rhea" id="RHEA:41924"/>
        <dbReference type="Rhea" id="RHEA-COMP:9654"/>
        <dbReference type="Rhea" id="RHEA-COMP:9655"/>
        <dbReference type="ChEBI" id="CHEBI:15377"/>
        <dbReference type="ChEBI" id="CHEBI:78488"/>
        <dbReference type="ChEBI" id="CHEBI:78489"/>
    </reaction>
    <physiologicalReaction direction="left-to-right" evidence="16">
        <dbReference type="Rhea" id="RHEA:41925"/>
    </physiologicalReaction>
</comment>
<dbReference type="Pfam" id="PF00975">
    <property type="entry name" value="Thioesterase"/>
    <property type="match status" value="1"/>
</dbReference>
<keyword evidence="9" id="KW-0511">Multifunctional enzyme</keyword>
<comment type="catalytic activity">
    <reaction evidence="30">
        <text>acetyl-[ACP] + malonyl-[ACP] + H(+) = 3-oxobutanoyl-[ACP] + holo-[ACP] + CO2</text>
        <dbReference type="Rhea" id="RHEA:41800"/>
        <dbReference type="Rhea" id="RHEA-COMP:9621"/>
        <dbReference type="Rhea" id="RHEA-COMP:9623"/>
        <dbReference type="Rhea" id="RHEA-COMP:9625"/>
        <dbReference type="Rhea" id="RHEA-COMP:9685"/>
        <dbReference type="ChEBI" id="CHEBI:15378"/>
        <dbReference type="ChEBI" id="CHEBI:16526"/>
        <dbReference type="ChEBI" id="CHEBI:64479"/>
        <dbReference type="ChEBI" id="CHEBI:78446"/>
        <dbReference type="ChEBI" id="CHEBI:78449"/>
        <dbReference type="ChEBI" id="CHEBI:78450"/>
    </reaction>
    <physiologicalReaction direction="left-to-right" evidence="30">
        <dbReference type="Rhea" id="RHEA:41801"/>
    </physiologicalReaction>
</comment>
<dbReference type="InterPro" id="IPR020841">
    <property type="entry name" value="PKS_Beta-ketoAc_synthase_dom"/>
</dbReference>
<evidence type="ECO:0000256" key="4">
    <source>
        <dbReference type="ARBA" id="ARBA00022679"/>
    </source>
</evidence>
<evidence type="ECO:0000256" key="39">
    <source>
        <dbReference type="ARBA" id="ARBA00048704"/>
    </source>
</evidence>
<keyword evidence="3" id="KW-0597">Phosphoprotein</keyword>
<evidence type="ECO:0000256" key="21">
    <source>
        <dbReference type="ARBA" id="ARBA00047394"/>
    </source>
</evidence>
<comment type="catalytic activity">
    <reaction evidence="47">
        <text>butanoyl-[ACP] + malonyl-[ACP] + H(+) = 3-oxohexanoyl-[ACP] + holo-[ACP] + CO2</text>
        <dbReference type="Rhea" id="RHEA:41820"/>
        <dbReference type="Rhea" id="RHEA-COMP:9623"/>
        <dbReference type="Rhea" id="RHEA-COMP:9628"/>
        <dbReference type="Rhea" id="RHEA-COMP:9629"/>
        <dbReference type="Rhea" id="RHEA-COMP:9685"/>
        <dbReference type="ChEBI" id="CHEBI:15378"/>
        <dbReference type="ChEBI" id="CHEBI:16526"/>
        <dbReference type="ChEBI" id="CHEBI:64479"/>
        <dbReference type="ChEBI" id="CHEBI:78449"/>
        <dbReference type="ChEBI" id="CHEBI:78454"/>
        <dbReference type="ChEBI" id="CHEBI:78456"/>
    </reaction>
    <physiologicalReaction direction="left-to-right" evidence="47">
        <dbReference type="Rhea" id="RHEA:41821"/>
    </physiologicalReaction>
</comment>
<evidence type="ECO:0000256" key="48">
    <source>
        <dbReference type="ARBA" id="ARBA00049521"/>
    </source>
</evidence>
<comment type="catalytic activity">
    <reaction evidence="29">
        <text>3-oxobutanoyl-[ACP] + NADPH + H(+) = (3R)-hydroxybutanoyl-[ACP] + NADP(+)</text>
        <dbReference type="Rhea" id="RHEA:41804"/>
        <dbReference type="Rhea" id="RHEA-COMP:9625"/>
        <dbReference type="Rhea" id="RHEA-COMP:9626"/>
        <dbReference type="ChEBI" id="CHEBI:15378"/>
        <dbReference type="ChEBI" id="CHEBI:57783"/>
        <dbReference type="ChEBI" id="CHEBI:58349"/>
        <dbReference type="ChEBI" id="CHEBI:78450"/>
        <dbReference type="ChEBI" id="CHEBI:78451"/>
    </reaction>
    <physiologicalReaction direction="left-to-right" evidence="29">
        <dbReference type="Rhea" id="RHEA:41805"/>
    </physiologicalReaction>
</comment>
<evidence type="ECO:0000256" key="23">
    <source>
        <dbReference type="ARBA" id="ARBA00047440"/>
    </source>
</evidence>
<dbReference type="SUPFAM" id="SSF52151">
    <property type="entry name" value="FabD/lysophospholipase-like"/>
    <property type="match status" value="1"/>
</dbReference>
<evidence type="ECO:0000256" key="49">
    <source>
        <dbReference type="ARBA" id="ARBA00049533"/>
    </source>
</evidence>
<comment type="catalytic activity">
    <reaction evidence="22">
        <text>a (3R)-hydroxyacyl-[ACP] + NADP(+) = a 3-oxoacyl-[ACP] + NADPH + H(+)</text>
        <dbReference type="Rhea" id="RHEA:17397"/>
        <dbReference type="Rhea" id="RHEA-COMP:9916"/>
        <dbReference type="Rhea" id="RHEA-COMP:9945"/>
        <dbReference type="ChEBI" id="CHEBI:15378"/>
        <dbReference type="ChEBI" id="CHEBI:57783"/>
        <dbReference type="ChEBI" id="CHEBI:58349"/>
        <dbReference type="ChEBI" id="CHEBI:78776"/>
        <dbReference type="ChEBI" id="CHEBI:78827"/>
        <dbReference type="EC" id="1.1.1.100"/>
    </reaction>
    <physiologicalReaction direction="right-to-left" evidence="22">
        <dbReference type="Rhea" id="RHEA:17399"/>
    </physiologicalReaction>
</comment>
<dbReference type="PROSITE" id="PS50075">
    <property type="entry name" value="CARRIER"/>
    <property type="match status" value="1"/>
</dbReference>
<evidence type="ECO:0000256" key="2">
    <source>
        <dbReference type="ARBA" id="ARBA00022450"/>
    </source>
</evidence>
<dbReference type="PROSITE" id="PS00606">
    <property type="entry name" value="KS3_1"/>
    <property type="match status" value="1"/>
</dbReference>
<evidence type="ECO:0000256" key="46">
    <source>
        <dbReference type="ARBA" id="ARBA00049422"/>
    </source>
</evidence>
<comment type="catalytic activity">
    <reaction evidence="36">
        <text>3-oxohexanoyl-[ACP] + NADPH + H(+) = (3R)-hydroxyhexanoyl-[ACP] + NADP(+)</text>
        <dbReference type="Rhea" id="RHEA:41824"/>
        <dbReference type="Rhea" id="RHEA-COMP:9629"/>
        <dbReference type="Rhea" id="RHEA-COMP:9630"/>
        <dbReference type="ChEBI" id="CHEBI:15378"/>
        <dbReference type="ChEBI" id="CHEBI:57783"/>
        <dbReference type="ChEBI" id="CHEBI:58349"/>
        <dbReference type="ChEBI" id="CHEBI:78456"/>
        <dbReference type="ChEBI" id="CHEBI:78457"/>
    </reaction>
    <physiologicalReaction direction="left-to-right" evidence="36">
        <dbReference type="Rhea" id="RHEA:41825"/>
    </physiologicalReaction>
</comment>
<dbReference type="InterPro" id="IPR016039">
    <property type="entry name" value="Thiolase-like"/>
</dbReference>
<dbReference type="Gene3D" id="3.40.50.720">
    <property type="entry name" value="NAD(P)-binding Rossmann-like Domain"/>
    <property type="match status" value="1"/>
</dbReference>
<dbReference type="InterPro" id="IPR020806">
    <property type="entry name" value="PKS_PP-bd"/>
</dbReference>
<feature type="domain" description="Ketosynthase family 3 (KS3)" evidence="53">
    <location>
        <begin position="14"/>
        <end position="436"/>
    </location>
</feature>
<evidence type="ECO:0000256" key="22">
    <source>
        <dbReference type="ARBA" id="ARBA00047400"/>
    </source>
</evidence>
<feature type="region of interest" description="N-terminal hotdog fold" evidence="50">
    <location>
        <begin position="921"/>
        <end position="1046"/>
    </location>
</feature>
<dbReference type="InterPro" id="IPR009081">
    <property type="entry name" value="PP-bd_ACP"/>
</dbReference>
<comment type="catalytic activity">
    <reaction evidence="13">
        <text>(3R)-hydroxydecanoyl-[ACP] = (2E)-decenoyl-[ACP] + H2O</text>
        <dbReference type="Rhea" id="RHEA:41860"/>
        <dbReference type="Rhea" id="RHEA-COMP:9638"/>
        <dbReference type="Rhea" id="RHEA-COMP:9639"/>
        <dbReference type="ChEBI" id="CHEBI:15377"/>
        <dbReference type="ChEBI" id="CHEBI:78466"/>
        <dbReference type="ChEBI" id="CHEBI:78467"/>
    </reaction>
    <physiologicalReaction direction="left-to-right" evidence="13">
        <dbReference type="Rhea" id="RHEA:41861"/>
    </physiologicalReaction>
</comment>
<accession>A0A165EM73</accession>
<evidence type="ECO:0000256" key="19">
    <source>
        <dbReference type="ARBA" id="ARBA00023442"/>
    </source>
</evidence>
<keyword evidence="2" id="KW-0596">Phosphopantetheine</keyword>
<evidence type="ECO:0000256" key="33">
    <source>
        <dbReference type="ARBA" id="ARBA00048289"/>
    </source>
</evidence>
<evidence type="ECO:0000256" key="3">
    <source>
        <dbReference type="ARBA" id="ARBA00022553"/>
    </source>
</evidence>
<dbReference type="Gene3D" id="3.10.129.110">
    <property type="entry name" value="Polyketide synthase dehydratase"/>
    <property type="match status" value="1"/>
</dbReference>
<evidence type="ECO:0000256" key="11">
    <source>
        <dbReference type="ARBA" id="ARBA00023351"/>
    </source>
</evidence>
<evidence type="ECO:0000256" key="42">
    <source>
        <dbReference type="ARBA" id="ARBA00049109"/>
    </source>
</evidence>
<dbReference type="Gene3D" id="3.40.50.150">
    <property type="entry name" value="Vaccinia Virus protein VP39"/>
    <property type="match status" value="1"/>
</dbReference>
<dbReference type="SUPFAM" id="SSF47336">
    <property type="entry name" value="ACP-like"/>
    <property type="match status" value="1"/>
</dbReference>
<dbReference type="PROSITE" id="PS00012">
    <property type="entry name" value="PHOSPHOPANTETHEINE"/>
    <property type="match status" value="1"/>
</dbReference>
<dbReference type="CDD" id="cd00833">
    <property type="entry name" value="PKS"/>
    <property type="match status" value="1"/>
</dbReference>
<dbReference type="RefSeq" id="XP_040765090.1">
    <property type="nucleotide sequence ID" value="XM_040908792.1"/>
</dbReference>
<evidence type="ECO:0000256" key="25">
    <source>
        <dbReference type="ARBA" id="ARBA00047500"/>
    </source>
</evidence>
<comment type="catalytic activity">
    <reaction evidence="32">
        <text>(2E)-dodecenoyl-[ACP] + NADPH + H(+) = dodecanoyl-[ACP] + NADP(+)</text>
        <dbReference type="Rhea" id="RHEA:41880"/>
        <dbReference type="Rhea" id="RHEA-COMP:9643"/>
        <dbReference type="Rhea" id="RHEA-COMP:9644"/>
        <dbReference type="ChEBI" id="CHEBI:15378"/>
        <dbReference type="ChEBI" id="CHEBI:57783"/>
        <dbReference type="ChEBI" id="CHEBI:58349"/>
        <dbReference type="ChEBI" id="CHEBI:65264"/>
        <dbReference type="ChEBI" id="CHEBI:78472"/>
    </reaction>
    <physiologicalReaction direction="left-to-right" evidence="32">
        <dbReference type="Rhea" id="RHEA:41881"/>
    </physiologicalReaction>
</comment>
<dbReference type="InterPro" id="IPR014031">
    <property type="entry name" value="Ketoacyl_synth_C"/>
</dbReference>
<dbReference type="InterPro" id="IPR042104">
    <property type="entry name" value="PKS_dehydratase_sf"/>
</dbReference>
<dbReference type="InterPro" id="IPR036291">
    <property type="entry name" value="NAD(P)-bd_dom_sf"/>
</dbReference>
<dbReference type="GO" id="GO:0019171">
    <property type="term" value="F:(3R)-hydroxyacyl-[acyl-carrier-protein] dehydratase activity"/>
    <property type="evidence" value="ECO:0007669"/>
    <property type="project" value="UniProtKB-EC"/>
</dbReference>
<comment type="catalytic activity">
    <reaction evidence="12">
        <text>(3R)-hydroxyhexanoyl-[ACP] = (2E)-hexenoyl-[ACP] + H2O</text>
        <dbReference type="Rhea" id="RHEA:41828"/>
        <dbReference type="Rhea" id="RHEA-COMP:9630"/>
        <dbReference type="Rhea" id="RHEA-COMP:9631"/>
        <dbReference type="ChEBI" id="CHEBI:15377"/>
        <dbReference type="ChEBI" id="CHEBI:78457"/>
        <dbReference type="ChEBI" id="CHEBI:78458"/>
    </reaction>
    <physiologicalReaction direction="left-to-right" evidence="12">
        <dbReference type="Rhea" id="RHEA:41829"/>
    </physiologicalReaction>
</comment>
<evidence type="ECO:0000256" key="30">
    <source>
        <dbReference type="ARBA" id="ARBA00047961"/>
    </source>
</evidence>
<dbReference type="InterPro" id="IPR013968">
    <property type="entry name" value="PKS_KR"/>
</dbReference>
<comment type="catalytic activity">
    <reaction evidence="45">
        <text>3-oxohexadecanoyl-[ACP] + NADPH + H(+) = (3R)-hydroxyhexadecanoyl-[ACP] + NADP(+)</text>
        <dbReference type="Rhea" id="RHEA:41904"/>
        <dbReference type="Rhea" id="RHEA-COMP:9649"/>
        <dbReference type="Rhea" id="RHEA-COMP:9650"/>
        <dbReference type="ChEBI" id="CHEBI:15378"/>
        <dbReference type="ChEBI" id="CHEBI:57783"/>
        <dbReference type="ChEBI" id="CHEBI:58349"/>
        <dbReference type="ChEBI" id="CHEBI:78478"/>
        <dbReference type="ChEBI" id="CHEBI:78480"/>
    </reaction>
    <physiologicalReaction direction="left-to-right" evidence="45">
        <dbReference type="Rhea" id="RHEA:41905"/>
    </physiologicalReaction>
</comment>
<comment type="catalytic activity">
    <reaction evidence="41">
        <text>(2E)-octadecenoyl-[ACP] + NADPH + H(+) = octadecanoyl-[ACP] + NADP(+)</text>
        <dbReference type="Rhea" id="RHEA:41928"/>
        <dbReference type="Rhea" id="RHEA-COMP:9655"/>
        <dbReference type="Rhea" id="RHEA-COMP:9656"/>
        <dbReference type="ChEBI" id="CHEBI:15378"/>
        <dbReference type="ChEBI" id="CHEBI:57783"/>
        <dbReference type="ChEBI" id="CHEBI:58349"/>
        <dbReference type="ChEBI" id="CHEBI:78489"/>
        <dbReference type="ChEBI" id="CHEBI:78495"/>
    </reaction>
    <physiologicalReaction direction="left-to-right" evidence="41">
        <dbReference type="Rhea" id="RHEA:41929"/>
    </physiologicalReaction>
</comment>
<dbReference type="GO" id="GO:0141148">
    <property type="term" value="F:enoyl-[acyl-carrier-protein] reductase (NADPH) activity"/>
    <property type="evidence" value="ECO:0007669"/>
    <property type="project" value="UniProtKB-EC"/>
</dbReference>
<evidence type="ECO:0000259" key="53">
    <source>
        <dbReference type="PROSITE" id="PS52004"/>
    </source>
</evidence>
<dbReference type="GO" id="GO:0006633">
    <property type="term" value="P:fatty acid biosynthetic process"/>
    <property type="evidence" value="ECO:0007669"/>
    <property type="project" value="InterPro"/>
</dbReference>
<dbReference type="InterPro" id="IPR057326">
    <property type="entry name" value="KR_dom"/>
</dbReference>
<dbReference type="Gene3D" id="3.90.180.10">
    <property type="entry name" value="Medium-chain alcohol dehydrogenases, catalytic domain"/>
    <property type="match status" value="1"/>
</dbReference>
<comment type="catalytic activity">
    <reaction evidence="25">
        <text>(2E)-butenoyl-[ACP] + NADPH + H(+) = butanoyl-[ACP] + NADP(+)</text>
        <dbReference type="Rhea" id="RHEA:41812"/>
        <dbReference type="Rhea" id="RHEA-COMP:9627"/>
        <dbReference type="Rhea" id="RHEA-COMP:9628"/>
        <dbReference type="ChEBI" id="CHEBI:15378"/>
        <dbReference type="ChEBI" id="CHEBI:57783"/>
        <dbReference type="ChEBI" id="CHEBI:58349"/>
        <dbReference type="ChEBI" id="CHEBI:78453"/>
        <dbReference type="ChEBI" id="CHEBI:78454"/>
    </reaction>
    <physiologicalReaction direction="left-to-right" evidence="25">
        <dbReference type="Rhea" id="RHEA:41813"/>
    </physiologicalReaction>
</comment>
<dbReference type="GO" id="GO:0044550">
    <property type="term" value="P:secondary metabolite biosynthetic process"/>
    <property type="evidence" value="ECO:0007669"/>
    <property type="project" value="UniProtKB-ARBA"/>
</dbReference>
<dbReference type="SUPFAM" id="SSF51735">
    <property type="entry name" value="NAD(P)-binding Rossmann-fold domains"/>
    <property type="match status" value="1"/>
</dbReference>
<dbReference type="PANTHER" id="PTHR43775:SF37">
    <property type="entry name" value="SI:DKEY-61P9.11"/>
    <property type="match status" value="1"/>
</dbReference>
<comment type="catalytic activity">
    <reaction evidence="18">
        <text>(3R)-hydroxybutanoyl-[ACP] = (2E)-butenoyl-[ACP] + H2O</text>
        <dbReference type="Rhea" id="RHEA:41808"/>
        <dbReference type="Rhea" id="RHEA-COMP:9626"/>
        <dbReference type="Rhea" id="RHEA-COMP:9627"/>
        <dbReference type="ChEBI" id="CHEBI:15377"/>
        <dbReference type="ChEBI" id="CHEBI:78451"/>
        <dbReference type="ChEBI" id="CHEBI:78453"/>
    </reaction>
    <physiologicalReaction direction="left-to-right" evidence="18">
        <dbReference type="Rhea" id="RHEA:41809"/>
    </physiologicalReaction>
</comment>
<evidence type="ECO:0000256" key="13">
    <source>
        <dbReference type="ARBA" id="ARBA00023388"/>
    </source>
</evidence>
<keyword evidence="56" id="KW-1185">Reference proteome</keyword>
<dbReference type="Pfam" id="PF14765">
    <property type="entry name" value="PS-DH"/>
    <property type="match status" value="1"/>
</dbReference>
<comment type="catalytic activity">
    <reaction evidence="39">
        <text>hexadecanoyl-[ACP] + H2O = hexadecanoate + holo-[ACP] + H(+)</text>
        <dbReference type="Rhea" id="RHEA:41932"/>
        <dbReference type="Rhea" id="RHEA-COMP:9652"/>
        <dbReference type="Rhea" id="RHEA-COMP:9685"/>
        <dbReference type="ChEBI" id="CHEBI:7896"/>
        <dbReference type="ChEBI" id="CHEBI:15377"/>
        <dbReference type="ChEBI" id="CHEBI:15378"/>
        <dbReference type="ChEBI" id="CHEBI:64479"/>
        <dbReference type="ChEBI" id="CHEBI:78483"/>
        <dbReference type="EC" id="3.1.2.14"/>
    </reaction>
    <physiologicalReaction direction="left-to-right" evidence="39">
        <dbReference type="Rhea" id="RHEA:41933"/>
    </physiologicalReaction>
</comment>
<dbReference type="InterPro" id="IPR016036">
    <property type="entry name" value="Malonyl_transacylase_ACP-bd"/>
</dbReference>
<dbReference type="GO" id="GO:0004315">
    <property type="term" value="F:3-oxoacyl-[acyl-carrier-protein] synthase activity"/>
    <property type="evidence" value="ECO:0007669"/>
    <property type="project" value="UniProtKB-EC"/>
</dbReference>
<dbReference type="Gene3D" id="3.40.47.10">
    <property type="match status" value="1"/>
</dbReference>
<dbReference type="InterPro" id="IPR006162">
    <property type="entry name" value="Ppantetheine_attach_site"/>
</dbReference>
<dbReference type="SUPFAM" id="SSF53901">
    <property type="entry name" value="Thiolase-like"/>
    <property type="match status" value="1"/>
</dbReference>
<comment type="catalytic activity">
    <reaction evidence="37">
        <text>a 2,3-saturated acyl-[ACP] + NADP(+) = a (2E)-enoyl-[ACP] + NADPH + H(+)</text>
        <dbReference type="Rhea" id="RHEA:22564"/>
        <dbReference type="Rhea" id="RHEA-COMP:9925"/>
        <dbReference type="Rhea" id="RHEA-COMP:9926"/>
        <dbReference type="ChEBI" id="CHEBI:15378"/>
        <dbReference type="ChEBI" id="CHEBI:57783"/>
        <dbReference type="ChEBI" id="CHEBI:58349"/>
        <dbReference type="ChEBI" id="CHEBI:78784"/>
        <dbReference type="ChEBI" id="CHEBI:78785"/>
        <dbReference type="EC" id="1.3.1.39"/>
    </reaction>
    <physiologicalReaction direction="right-to-left" evidence="37">
        <dbReference type="Rhea" id="RHEA:22566"/>
    </physiologicalReaction>
</comment>
<organism evidence="55 56">
    <name type="scientific">Laetiporus sulphureus 93-53</name>
    <dbReference type="NCBI Taxonomy" id="1314785"/>
    <lineage>
        <taxon>Eukaryota</taxon>
        <taxon>Fungi</taxon>
        <taxon>Dikarya</taxon>
        <taxon>Basidiomycota</taxon>
        <taxon>Agaricomycotina</taxon>
        <taxon>Agaricomycetes</taxon>
        <taxon>Polyporales</taxon>
        <taxon>Laetiporus</taxon>
    </lineage>
</organism>
<dbReference type="SUPFAM" id="SSF53335">
    <property type="entry name" value="S-adenosyl-L-methionine-dependent methyltransferases"/>
    <property type="match status" value="1"/>
</dbReference>
<dbReference type="InterPro" id="IPR001031">
    <property type="entry name" value="Thioesterase"/>
</dbReference>
<dbReference type="EMBL" id="KV427620">
    <property type="protein sequence ID" value="KZT07350.1"/>
    <property type="molecule type" value="Genomic_DNA"/>
</dbReference>
<dbReference type="SMART" id="SM00823">
    <property type="entry name" value="PKS_PP"/>
    <property type="match status" value="1"/>
</dbReference>
<dbReference type="InterPro" id="IPR050091">
    <property type="entry name" value="PKS_NRPS_Biosynth_Enz"/>
</dbReference>
<comment type="catalytic activity">
    <reaction evidence="34">
        <text>(2E)-octenoyl-[ACP] + NADPH + H(+) = octanoyl-[ACP] + NADP(+)</text>
        <dbReference type="Rhea" id="RHEA:41848"/>
        <dbReference type="Rhea" id="RHEA-COMP:9635"/>
        <dbReference type="Rhea" id="RHEA-COMP:9636"/>
        <dbReference type="ChEBI" id="CHEBI:15378"/>
        <dbReference type="ChEBI" id="CHEBI:57783"/>
        <dbReference type="ChEBI" id="CHEBI:58349"/>
        <dbReference type="ChEBI" id="CHEBI:78462"/>
        <dbReference type="ChEBI" id="CHEBI:78463"/>
    </reaction>
    <physiologicalReaction direction="left-to-right" evidence="34">
        <dbReference type="Rhea" id="RHEA:41849"/>
    </physiologicalReaction>
</comment>
<gene>
    <name evidence="55" type="ORF">LAESUDRAFT_725267</name>
</gene>
<dbReference type="GO" id="GO:0004313">
    <property type="term" value="F:[acyl-carrier-protein] S-acetyltransferase activity"/>
    <property type="evidence" value="ECO:0007669"/>
    <property type="project" value="UniProtKB-EC"/>
</dbReference>
<dbReference type="InterPro" id="IPR049551">
    <property type="entry name" value="PKS_DH_C"/>
</dbReference>
<comment type="catalytic activity">
    <reaction evidence="27">
        <text>(2E)-hexadecenoyl-[ACP] + NADPH + H(+) = hexadecanoyl-[ACP] + NADP(+)</text>
        <dbReference type="Rhea" id="RHEA:41912"/>
        <dbReference type="Rhea" id="RHEA-COMP:9651"/>
        <dbReference type="Rhea" id="RHEA-COMP:9652"/>
        <dbReference type="ChEBI" id="CHEBI:15378"/>
        <dbReference type="ChEBI" id="CHEBI:57783"/>
        <dbReference type="ChEBI" id="CHEBI:58349"/>
        <dbReference type="ChEBI" id="CHEBI:78481"/>
        <dbReference type="ChEBI" id="CHEBI:78483"/>
    </reaction>
    <physiologicalReaction direction="left-to-right" evidence="27">
        <dbReference type="Rhea" id="RHEA:41913"/>
    </physiologicalReaction>
</comment>
<comment type="catalytic activity">
    <reaction evidence="46">
        <text>3-oxooctanoyl-[ACP] + NADPH + H(+) = (3R)-hydroxyoctanoyl-[ACP] + NADP(+)</text>
        <dbReference type="Rhea" id="RHEA:41840"/>
        <dbReference type="Rhea" id="RHEA-COMP:9633"/>
        <dbReference type="Rhea" id="RHEA-COMP:9634"/>
        <dbReference type="ChEBI" id="CHEBI:15378"/>
        <dbReference type="ChEBI" id="CHEBI:57783"/>
        <dbReference type="ChEBI" id="CHEBI:58349"/>
        <dbReference type="ChEBI" id="CHEBI:78460"/>
        <dbReference type="ChEBI" id="CHEBI:78461"/>
    </reaction>
    <physiologicalReaction direction="left-to-right" evidence="46">
        <dbReference type="Rhea" id="RHEA:41841"/>
    </physiologicalReaction>
</comment>
<comment type="catalytic activity">
    <reaction evidence="20">
        <text>3-oxooctadecanoyl-[ACP] + NADPH + H(+) = (3R)-hydroxyoctadecanoyl-[ACP] + NADP(+)</text>
        <dbReference type="Rhea" id="RHEA:41920"/>
        <dbReference type="Rhea" id="RHEA-COMP:9653"/>
        <dbReference type="Rhea" id="RHEA-COMP:9654"/>
        <dbReference type="ChEBI" id="CHEBI:15378"/>
        <dbReference type="ChEBI" id="CHEBI:57783"/>
        <dbReference type="ChEBI" id="CHEBI:58349"/>
        <dbReference type="ChEBI" id="CHEBI:78487"/>
        <dbReference type="ChEBI" id="CHEBI:78488"/>
    </reaction>
    <physiologicalReaction direction="left-to-right" evidence="20">
        <dbReference type="Rhea" id="RHEA:41921"/>
    </physiologicalReaction>
</comment>
<evidence type="ECO:0000256" key="27">
    <source>
        <dbReference type="ARBA" id="ARBA00047810"/>
    </source>
</evidence>
<evidence type="ECO:0000256" key="43">
    <source>
        <dbReference type="ARBA" id="ARBA00049171"/>
    </source>
</evidence>
<comment type="catalytic activity">
    <reaction evidence="42">
        <text>decanoyl-[ACP] + malonyl-[ACP] + H(+) = 3-oxododecanoyl-[ACP] + holo-[ACP] + CO2</text>
        <dbReference type="Rhea" id="RHEA:41868"/>
        <dbReference type="Rhea" id="RHEA-COMP:9623"/>
        <dbReference type="Rhea" id="RHEA-COMP:9640"/>
        <dbReference type="Rhea" id="RHEA-COMP:9641"/>
        <dbReference type="Rhea" id="RHEA-COMP:9685"/>
        <dbReference type="ChEBI" id="CHEBI:15378"/>
        <dbReference type="ChEBI" id="CHEBI:16526"/>
        <dbReference type="ChEBI" id="CHEBI:64479"/>
        <dbReference type="ChEBI" id="CHEBI:78449"/>
        <dbReference type="ChEBI" id="CHEBI:78468"/>
        <dbReference type="ChEBI" id="CHEBI:78469"/>
    </reaction>
    <physiologicalReaction direction="left-to-right" evidence="42">
        <dbReference type="Rhea" id="RHEA:41869"/>
    </physiologicalReaction>
</comment>
<dbReference type="GO" id="GO:0016297">
    <property type="term" value="F:fatty acyl-[ACP] hydrolase activity"/>
    <property type="evidence" value="ECO:0007669"/>
    <property type="project" value="UniProtKB-EC"/>
</dbReference>
<evidence type="ECO:0000256" key="20">
    <source>
        <dbReference type="ARBA" id="ARBA00047300"/>
    </source>
</evidence>
<comment type="catalytic activity">
    <reaction evidence="40">
        <text>3-oxotetradecanoyl-[ACP] + NADPH + H(+) = (3R)-hydroxytetradecanoyl-[ACP] + NADP(+)</text>
        <dbReference type="Rhea" id="RHEA:41888"/>
        <dbReference type="Rhea" id="RHEA-COMP:9645"/>
        <dbReference type="Rhea" id="RHEA-COMP:9646"/>
        <dbReference type="ChEBI" id="CHEBI:15378"/>
        <dbReference type="ChEBI" id="CHEBI:57783"/>
        <dbReference type="ChEBI" id="CHEBI:58349"/>
        <dbReference type="ChEBI" id="CHEBI:78473"/>
        <dbReference type="ChEBI" id="CHEBI:78474"/>
    </reaction>
    <physiologicalReaction direction="left-to-right" evidence="40">
        <dbReference type="Rhea" id="RHEA:41889"/>
    </physiologicalReaction>
</comment>
<evidence type="ECO:0000256" key="44">
    <source>
        <dbReference type="ARBA" id="ARBA00049263"/>
    </source>
</evidence>
<evidence type="ECO:0000256" key="40">
    <source>
        <dbReference type="ARBA" id="ARBA00048935"/>
    </source>
</evidence>
<sequence length="2676" mass="291155">MASRSAPSYSNPDPLAVAIVGLSLCAPGGETSGLDTDTFHEFLKRRGSGIITVPPHRWNAEAFHGTVPGKSCTTKGGFIPDFEFADVQEFGITPTEGGQAMSTQFVVLHQAFNALQRSGIDYRATNTGVFVGCPGGVSPFDVDVTQAGAYYMTGTSSSITANRINYVFDLLGPSTIVDTACSSTLTAMHLAVRAIRNGDCDQAVVSGVNLIASPADTVAFSQLGVLSPDGICKSFDNDANGYARADSAGAVVIKRHDLAVRDNDVIHATLVGTALTSCGSLMGSLTTPNPEAQAQAIRLAYKDAGLQPHQADFVELHGTGTVVGDSLEANLAGEVFSEGRQGREIVIGSVKSNVGHGEISAYMTSLTKVVLMLSHKELLPNGYFKTPSEKIKFEKYNLRVPVATEEFVATDPEQGLIASISSFGFGGSCGHTVLREHEKRPVRSTAGFGAMKGPFLFTMGALTPKSCNTLSREYKARHNNADIPVLCEHLGRRARQMLYRTYAVADSLESAAFPEPALVGKRPNPLVYCFSGQGPQHWRQGRELMAAYPVFRESVLACDEVYTAYVGESFLDKTGLFVQDSVKPSPLETCLIWPAEVISVSIAFFQIAMFDLLTALGIRPTALVGHSLGETAVLYASGAASREMAVKVAVARGRALGIVDNAGGSMVAISGCDADAVRDYVDAALSLAGTECGKAGQLHLAAFNSPSDIGVSGPEELLDALTNYIDRWVDGVTARKLRVSTAVHSPFVNPCEEAYRKELAAIFSEHASDHFPVISTMSTVTAEFVSEPYTVDYLWKNIRQPVLFSTAIPKIIDRYGDLTTFVEVSPHPVLSQYMKGLGAHDSVGTGYRPPSSRRLKAGASAKTEVHAILDTIGRLLLFGVNSIDFSMLNAYPSKTLPDIDYPFNKKIWPLANAAAQPASYHRWLLPASRALNSTRLRVGPYNPEPWMSHHVIDRSNLIPASVYVEMGLEFPGATEVWDCRFEAVCILDESVPPITLEVSKEGAEWFVKSSTALQTMGGDMEWVRRSVPPFDTVHSHGKLGYGVPKLSPDSITYVDVDAVTKRCHRTNTGEELYKQLENYAQFGAEFMRINRVCMNETEAIAWIRGHVDGLNATDYNLHPAILDGVFQSALGWALVYKMLNDGSQNESIFLPYSLKRAFRNDGSIEPLVLPAEFRAYAVMAEWTPHHWIVNAYILDDEGSVLFTVEGLRFTWVSQEDFLPSTRFATHWQPYALPPTQLRGLIAVEGPTPESDTVELLRTLDELAVSYTSATLTRVPEDFTPESADSKRYLAWCKNLIANASSDIPVSPRIGVSVETQFKDVLQLTHRVGESQKDLLTSTQAASKLLLQDDIINQAYESPPFVGSIFDKFAMQFVDLVNAAITAGKRVIRVLEIGARQGRLTKLLGQALVDAALGPGYYVDYFCSDTDILFAQKATVQSPWMTMTSLVFDPTIPVEEQALEPASFDIVVALNALHGSSDLRGTLANLRDMLVLGGYLAAIELDGNSFATSAIGTKWMNFVFGCFDGWVGIHEERQGPTRSWLSLTHWTAALQSAGYNDHILLSSISDCVGHIAFISQASLSTRVMNESSKISSCFQYDDFTIVRYFHAGGEIDLVTFLSSLDSTEPYSLWLHTDTRPSNAALLGLSRTLCHEYSAWKIFTVLFHPSWDSSRQKEFIHERLIPLKMVHAELMIDELGSMSVPRVVETPMSPITEPRGSKAVQFSETQVWRQYPPELLPGDVEVAVSFVSISSIFAGCSEFSGVVTAVGEGLKQECQLVGRRVFGIVSGHGGSVVICPRSQVSVISDDLSLSVAAALVGRLAFLSSVIMKALPSNGQRLVILHAGDCSAAATTTYSYLKATNFEVLVTLTNVSDPHSARSFSSLRPVYASSDYQSWVEAARKWAPKGVDLVVSFDIDPSVGMETMQIMAAGGTLVQIGDLPRRLRRGQRYVSVDWTHLVEDEFLLRRLEDVPPAIRDSLFTSVEVFNLSQFSIAVAKSHSDPPNNVILLGLESIDPELPITKGGVIAGTAAFNPRASYVLIGGVGGLGVSMARCLVENGARHVVLTSRSGTKAFENVELIREKRMVDYLRALPGVTVDIASVDCLDAEKTKELFSNLNHPVAGVFFLPVKLHDGLFVNLKAEEDWKLMYDVKVKGLQVMLEAVDPASLDFLVLTSTISALGGSAGQANYTAAQFQMEMIGAGLPNTVSIAVPPILDAGILARSTRPAGTQKAALEKYKSFGVSTRQVVHQCIDAILSLGTKPRNAVYIPAVDWKMLFESGLAPARTQSLIRHLITKGMDGPMALGTSHEGTIRAACAKVLSLHVDEIEETIPLSGYGLDSLTAARLRVILKTEFNLDVTQLQLLSGYTTVQKLVLMQSEQAAALETQRSTPHGEEASSADGASIEDDMNETIVRLNDAKHGLPVFLVHGAGGGVLVLRKIAQKIQVPVYGVQDTPEAPLTGTLQRLATFYLGKIKQKQCTGPYRVGGFSFGTAVALMMAQMLRADGETVETLIMLDGAPTLFLRPEMREHTRQIIMDGTMADNIMRVVKDMAASGAIDGAEDVRTQFEEHFEHRHKGNKWVARFCQAYVAHLLMGIRESMEMERRERDEALDGLVWPAERTVLMKARNGIRTNTHAQGVSEAFDLDKWTDKVDLHEFPGTHFGFLNPVSGVGEALNDLLG</sequence>
<evidence type="ECO:0000256" key="51">
    <source>
        <dbReference type="SAM" id="MobiDB-lite"/>
    </source>
</evidence>
<evidence type="ECO:0000259" key="52">
    <source>
        <dbReference type="PROSITE" id="PS50075"/>
    </source>
</evidence>
<evidence type="ECO:0000256" key="26">
    <source>
        <dbReference type="ARBA" id="ARBA00047578"/>
    </source>
</evidence>
<dbReference type="InterPro" id="IPR011032">
    <property type="entry name" value="GroES-like_sf"/>
</dbReference>
<comment type="catalytic activity">
    <reaction evidence="31">
        <text>hexadecanoyl-[ACP] + malonyl-[ACP] + H(+) = 3-oxooctadecanoyl-[ACP] + holo-[ACP] + CO2</text>
        <dbReference type="Rhea" id="RHEA:41916"/>
        <dbReference type="Rhea" id="RHEA-COMP:9623"/>
        <dbReference type="Rhea" id="RHEA-COMP:9652"/>
        <dbReference type="Rhea" id="RHEA-COMP:9653"/>
        <dbReference type="Rhea" id="RHEA-COMP:9685"/>
        <dbReference type="ChEBI" id="CHEBI:15378"/>
        <dbReference type="ChEBI" id="CHEBI:16526"/>
        <dbReference type="ChEBI" id="CHEBI:64479"/>
        <dbReference type="ChEBI" id="CHEBI:78449"/>
        <dbReference type="ChEBI" id="CHEBI:78483"/>
        <dbReference type="ChEBI" id="CHEBI:78487"/>
    </reaction>
    <physiologicalReaction direction="left-to-right" evidence="31">
        <dbReference type="Rhea" id="RHEA:41917"/>
    </physiologicalReaction>
</comment>
<feature type="domain" description="PKS/mFAS DH" evidence="54">
    <location>
        <begin position="921"/>
        <end position="1218"/>
    </location>
</feature>
<comment type="catalytic activity">
    <reaction evidence="11">
        <text>(3R)-hydroxydodecanoyl-[ACP] = (2E)-dodecenoyl-[ACP] + H2O</text>
        <dbReference type="Rhea" id="RHEA:41876"/>
        <dbReference type="Rhea" id="RHEA-COMP:9642"/>
        <dbReference type="Rhea" id="RHEA-COMP:9643"/>
        <dbReference type="ChEBI" id="CHEBI:15377"/>
        <dbReference type="ChEBI" id="CHEBI:78470"/>
        <dbReference type="ChEBI" id="CHEBI:78472"/>
    </reaction>
    <physiologicalReaction direction="left-to-right" evidence="11">
        <dbReference type="Rhea" id="RHEA:41877"/>
    </physiologicalReaction>
</comment>
<dbReference type="Proteomes" id="UP000076871">
    <property type="component" value="Unassembled WGS sequence"/>
</dbReference>
<dbReference type="Gene3D" id="3.40.366.10">
    <property type="entry name" value="Malonyl-Coenzyme A Acyl Carrier Protein, domain 2"/>
    <property type="match status" value="1"/>
</dbReference>
<dbReference type="SMART" id="SM00829">
    <property type="entry name" value="PKS_ER"/>
    <property type="match status" value="1"/>
</dbReference>
<evidence type="ECO:0000256" key="35">
    <source>
        <dbReference type="ARBA" id="ARBA00048506"/>
    </source>
</evidence>
<dbReference type="InterPro" id="IPR029063">
    <property type="entry name" value="SAM-dependent_MTases_sf"/>
</dbReference>
<evidence type="ECO:0000256" key="41">
    <source>
        <dbReference type="ARBA" id="ARBA00049019"/>
    </source>
</evidence>
<evidence type="ECO:0000256" key="34">
    <source>
        <dbReference type="ARBA" id="ARBA00048420"/>
    </source>
</evidence>
<comment type="catalytic activity">
    <reaction evidence="48">
        <text>(2E)-decenoyl-[ACP] + NADPH + H(+) = decanoyl-[ACP] + NADP(+)</text>
        <dbReference type="Rhea" id="RHEA:41864"/>
        <dbReference type="Rhea" id="RHEA-COMP:9639"/>
        <dbReference type="Rhea" id="RHEA-COMP:9640"/>
        <dbReference type="ChEBI" id="CHEBI:15378"/>
        <dbReference type="ChEBI" id="CHEBI:57783"/>
        <dbReference type="ChEBI" id="CHEBI:58349"/>
        <dbReference type="ChEBI" id="CHEBI:78467"/>
        <dbReference type="ChEBI" id="CHEBI:78468"/>
    </reaction>
    <physiologicalReaction direction="left-to-right" evidence="48">
        <dbReference type="Rhea" id="RHEA:41865"/>
    </physiologicalReaction>
</comment>
<dbReference type="PROSITE" id="PS52004">
    <property type="entry name" value="KS3_2"/>
    <property type="match status" value="1"/>
</dbReference>
<dbReference type="PROSITE" id="PS52019">
    <property type="entry name" value="PKS_MFAS_DH"/>
    <property type="match status" value="1"/>
</dbReference>
<evidence type="ECO:0000256" key="38">
    <source>
        <dbReference type="ARBA" id="ARBA00048691"/>
    </source>
</evidence>
<evidence type="ECO:0000256" key="45">
    <source>
        <dbReference type="ARBA" id="ARBA00049414"/>
    </source>
</evidence>
<dbReference type="SUPFAM" id="SSF53474">
    <property type="entry name" value="alpha/beta-Hydrolases"/>
    <property type="match status" value="1"/>
</dbReference>
<dbReference type="Pfam" id="PF02801">
    <property type="entry name" value="Ketoacyl-synt_C"/>
    <property type="match status" value="1"/>
</dbReference>
<keyword evidence="8" id="KW-0456">Lyase</keyword>
<evidence type="ECO:0000256" key="15">
    <source>
        <dbReference type="ARBA" id="ARBA00023398"/>
    </source>
</evidence>
<comment type="catalytic activity">
    <reaction evidence="38">
        <text>holo-[ACP] + acetyl-CoA = acetyl-[ACP] + CoA</text>
        <dbReference type="Rhea" id="RHEA:41788"/>
        <dbReference type="Rhea" id="RHEA-COMP:9621"/>
        <dbReference type="Rhea" id="RHEA-COMP:9685"/>
        <dbReference type="ChEBI" id="CHEBI:57287"/>
        <dbReference type="ChEBI" id="CHEBI:57288"/>
        <dbReference type="ChEBI" id="CHEBI:64479"/>
        <dbReference type="ChEBI" id="CHEBI:78446"/>
        <dbReference type="EC" id="2.3.1.38"/>
    </reaction>
    <physiologicalReaction direction="left-to-right" evidence="38">
        <dbReference type="Rhea" id="RHEA:41789"/>
    </physiologicalReaction>
</comment>
<evidence type="ECO:0000256" key="28">
    <source>
        <dbReference type="ARBA" id="ARBA00047897"/>
    </source>
</evidence>
<dbReference type="OrthoDB" id="329835at2759"/>
<evidence type="ECO:0000256" key="16">
    <source>
        <dbReference type="ARBA" id="ARBA00023399"/>
    </source>
</evidence>
<evidence type="ECO:0000256" key="37">
    <source>
        <dbReference type="ARBA" id="ARBA00048650"/>
    </source>
</evidence>
<dbReference type="InterPro" id="IPR020843">
    <property type="entry name" value="ER"/>
</dbReference>
<dbReference type="SMART" id="SM00827">
    <property type="entry name" value="PKS_AT"/>
    <property type="match status" value="1"/>
</dbReference>
<dbReference type="GO" id="GO:0004312">
    <property type="term" value="F:fatty acid synthase activity"/>
    <property type="evidence" value="ECO:0007669"/>
    <property type="project" value="TreeGrafter"/>
</dbReference>
<dbReference type="STRING" id="1314785.A0A165EM73"/>
<dbReference type="Pfam" id="PF08659">
    <property type="entry name" value="KR"/>
    <property type="match status" value="1"/>
</dbReference>
<dbReference type="InterPro" id="IPR018201">
    <property type="entry name" value="Ketoacyl_synth_AS"/>
</dbReference>
<name>A0A165EM73_9APHY</name>
<evidence type="ECO:0000256" key="47">
    <source>
        <dbReference type="ARBA" id="ARBA00049449"/>
    </source>
</evidence>
<comment type="catalytic activity">
    <reaction evidence="49">
        <text>octanoyl-[ACP] + malonyl-[ACP] + H(+) = 3-oxodecanoyl-[ACP] + holo-[ACP] + CO2</text>
        <dbReference type="Rhea" id="RHEA:41852"/>
        <dbReference type="Rhea" id="RHEA-COMP:9623"/>
        <dbReference type="Rhea" id="RHEA-COMP:9636"/>
        <dbReference type="Rhea" id="RHEA-COMP:9637"/>
        <dbReference type="Rhea" id="RHEA-COMP:9685"/>
        <dbReference type="ChEBI" id="CHEBI:15378"/>
        <dbReference type="ChEBI" id="CHEBI:16526"/>
        <dbReference type="ChEBI" id="CHEBI:64479"/>
        <dbReference type="ChEBI" id="CHEBI:78449"/>
        <dbReference type="ChEBI" id="CHEBI:78463"/>
        <dbReference type="ChEBI" id="CHEBI:78464"/>
    </reaction>
    <physiologicalReaction direction="left-to-right" evidence="49">
        <dbReference type="Rhea" id="RHEA:41853"/>
    </physiologicalReaction>
</comment>
<dbReference type="InterPro" id="IPR016035">
    <property type="entry name" value="Acyl_Trfase/lysoPLipase"/>
</dbReference>
<comment type="catalytic activity">
    <reaction evidence="26">
        <text>dodecanoyl-[ACP] + malonyl-[ACP] + H(+) = 3-oxotetradecanoyl-[ACP] + holo-[ACP] + CO2</text>
        <dbReference type="Rhea" id="RHEA:41884"/>
        <dbReference type="Rhea" id="RHEA-COMP:9623"/>
        <dbReference type="Rhea" id="RHEA-COMP:9644"/>
        <dbReference type="Rhea" id="RHEA-COMP:9645"/>
        <dbReference type="Rhea" id="RHEA-COMP:9685"/>
        <dbReference type="ChEBI" id="CHEBI:15378"/>
        <dbReference type="ChEBI" id="CHEBI:16526"/>
        <dbReference type="ChEBI" id="CHEBI:64479"/>
        <dbReference type="ChEBI" id="CHEBI:65264"/>
        <dbReference type="ChEBI" id="CHEBI:78449"/>
        <dbReference type="ChEBI" id="CHEBI:78473"/>
    </reaction>
    <physiologicalReaction direction="left-to-right" evidence="26">
        <dbReference type="Rhea" id="RHEA:41885"/>
    </physiologicalReaction>
</comment>
<evidence type="ECO:0000256" key="17">
    <source>
        <dbReference type="ARBA" id="ARBA00023401"/>
    </source>
</evidence>
<feature type="active site" description="Proton acceptor; for dehydratase activity" evidence="50">
    <location>
        <position position="950"/>
    </location>
</feature>
<dbReference type="SMART" id="SM00825">
    <property type="entry name" value="PKS_KS"/>
    <property type="match status" value="1"/>
</dbReference>
<dbReference type="SMART" id="SM00822">
    <property type="entry name" value="PKS_KR"/>
    <property type="match status" value="1"/>
</dbReference>
<dbReference type="GO" id="GO:0004316">
    <property type="term" value="F:3-oxoacyl-[acyl-carrier-protein] reductase (NADPH) activity"/>
    <property type="evidence" value="ECO:0007669"/>
    <property type="project" value="UniProtKB-EC"/>
</dbReference>
<dbReference type="Pfam" id="PF16197">
    <property type="entry name" value="KAsynt_C_assoc"/>
    <property type="match status" value="1"/>
</dbReference>
<comment type="catalytic activity">
    <reaction evidence="17">
        <text>(3R)-hydroxyhexadecanoyl-[ACP] = (2E)-hexadecenoyl-[ACP] + H2O</text>
        <dbReference type="Rhea" id="RHEA:41908"/>
        <dbReference type="Rhea" id="RHEA-COMP:9650"/>
        <dbReference type="Rhea" id="RHEA-COMP:9651"/>
        <dbReference type="ChEBI" id="CHEBI:15377"/>
        <dbReference type="ChEBI" id="CHEBI:78480"/>
        <dbReference type="ChEBI" id="CHEBI:78481"/>
    </reaction>
    <physiologicalReaction direction="left-to-right" evidence="17">
        <dbReference type="Rhea" id="RHEA:41909"/>
    </physiologicalReaction>
</comment>
<evidence type="ECO:0000256" key="8">
    <source>
        <dbReference type="ARBA" id="ARBA00023239"/>
    </source>
</evidence>
<comment type="catalytic activity">
    <reaction evidence="15">
        <text>(3R)-hydroxytetradecanoyl-[ACP] = (2E)-tetradecenoyl-[ACP] + H2O</text>
        <dbReference type="Rhea" id="RHEA:41892"/>
        <dbReference type="Rhea" id="RHEA-COMP:9646"/>
        <dbReference type="Rhea" id="RHEA-COMP:9647"/>
        <dbReference type="ChEBI" id="CHEBI:15377"/>
        <dbReference type="ChEBI" id="CHEBI:78474"/>
        <dbReference type="ChEBI" id="CHEBI:78475"/>
    </reaction>
    <physiologicalReaction direction="left-to-right" evidence="15">
        <dbReference type="Rhea" id="RHEA:41893"/>
    </physiologicalReaction>
</comment>
<feature type="domain" description="Carrier" evidence="52">
    <location>
        <begin position="2299"/>
        <end position="2377"/>
    </location>
</feature>
<dbReference type="InterPro" id="IPR036736">
    <property type="entry name" value="ACP-like_sf"/>
</dbReference>
<comment type="catalytic activity">
    <reaction evidence="28">
        <text>(2E)-hexenoyl-[ACP] + NADPH + H(+) = hexanoyl-[ACP] + NADP(+)</text>
        <dbReference type="Rhea" id="RHEA:41832"/>
        <dbReference type="Rhea" id="RHEA-COMP:9631"/>
        <dbReference type="Rhea" id="RHEA-COMP:9632"/>
        <dbReference type="ChEBI" id="CHEBI:15378"/>
        <dbReference type="ChEBI" id="CHEBI:57783"/>
        <dbReference type="ChEBI" id="CHEBI:58349"/>
        <dbReference type="ChEBI" id="CHEBI:78458"/>
        <dbReference type="ChEBI" id="CHEBI:78459"/>
    </reaction>
    <physiologicalReaction direction="left-to-right" evidence="28">
        <dbReference type="Rhea" id="RHEA:41833"/>
    </physiologicalReaction>
</comment>
<evidence type="ECO:0000313" key="55">
    <source>
        <dbReference type="EMBL" id="KZT07350.1"/>
    </source>
</evidence>
<dbReference type="Pfam" id="PF00698">
    <property type="entry name" value="Acyl_transf_1"/>
    <property type="match status" value="1"/>
</dbReference>
<comment type="pathway">
    <text evidence="1">Lipid metabolism.</text>
</comment>
<dbReference type="InParanoid" id="A0A165EM73"/>
<feature type="region of interest" description="Disordered" evidence="51">
    <location>
        <begin position="2380"/>
        <end position="2399"/>
    </location>
</feature>
<dbReference type="InterPro" id="IPR032821">
    <property type="entry name" value="PKS_assoc"/>
</dbReference>
<dbReference type="SUPFAM" id="SSF55048">
    <property type="entry name" value="Probable ACP-binding domain of malonyl-CoA ACP transacylase"/>
    <property type="match status" value="1"/>
</dbReference>
<comment type="catalytic activity">
    <reaction evidence="23">
        <text>3-oxodecanoyl-[ACP] + NADPH + H(+) = (3R)-hydroxydecanoyl-[ACP] + NADP(+)</text>
        <dbReference type="Rhea" id="RHEA:41856"/>
        <dbReference type="Rhea" id="RHEA-COMP:9637"/>
        <dbReference type="Rhea" id="RHEA-COMP:9638"/>
        <dbReference type="ChEBI" id="CHEBI:15378"/>
        <dbReference type="ChEBI" id="CHEBI:57783"/>
        <dbReference type="ChEBI" id="CHEBI:58349"/>
        <dbReference type="ChEBI" id="CHEBI:78464"/>
        <dbReference type="ChEBI" id="CHEBI:78466"/>
    </reaction>
    <physiologicalReaction direction="left-to-right" evidence="23">
        <dbReference type="Rhea" id="RHEA:41857"/>
    </physiologicalReaction>
</comment>
<reference evidence="55 56" key="1">
    <citation type="journal article" date="2016" name="Mol. Biol. Evol.">
        <title>Comparative Genomics of Early-Diverging Mushroom-Forming Fungi Provides Insights into the Origins of Lignocellulose Decay Capabilities.</title>
        <authorList>
            <person name="Nagy L.G."/>
            <person name="Riley R."/>
            <person name="Tritt A."/>
            <person name="Adam C."/>
            <person name="Daum C."/>
            <person name="Floudas D."/>
            <person name="Sun H."/>
            <person name="Yadav J.S."/>
            <person name="Pangilinan J."/>
            <person name="Larsson K.H."/>
            <person name="Matsuura K."/>
            <person name="Barry K."/>
            <person name="Labutti K."/>
            <person name="Kuo R."/>
            <person name="Ohm R.A."/>
            <person name="Bhattacharya S.S."/>
            <person name="Shirouzu T."/>
            <person name="Yoshinaga Y."/>
            <person name="Martin F.M."/>
            <person name="Grigoriev I.V."/>
            <person name="Hibbett D.S."/>
        </authorList>
    </citation>
    <scope>NUCLEOTIDE SEQUENCE [LARGE SCALE GENOMIC DNA]</scope>
    <source>
        <strain evidence="55 56">93-53</strain>
    </source>
</reference>
<evidence type="ECO:0000313" key="56">
    <source>
        <dbReference type="Proteomes" id="UP000076871"/>
    </source>
</evidence>
<dbReference type="Gene3D" id="3.40.50.1820">
    <property type="entry name" value="alpha/beta hydrolase"/>
    <property type="match status" value="1"/>
</dbReference>
<protein>
    <submittedName>
        <fullName evidence="55">Polyketide synthase</fullName>
    </submittedName>
</protein>
<comment type="catalytic activity">
    <reaction evidence="24">
        <text>tetradecanoyl-[ACP] + malonyl-[ACP] + H(+) = 3-oxohexadecanoyl-[ACP] + holo-[ACP] + CO2</text>
        <dbReference type="Rhea" id="RHEA:41900"/>
        <dbReference type="Rhea" id="RHEA-COMP:9623"/>
        <dbReference type="Rhea" id="RHEA-COMP:9648"/>
        <dbReference type="Rhea" id="RHEA-COMP:9649"/>
        <dbReference type="Rhea" id="RHEA-COMP:9685"/>
        <dbReference type="ChEBI" id="CHEBI:15378"/>
        <dbReference type="ChEBI" id="CHEBI:16526"/>
        <dbReference type="ChEBI" id="CHEBI:64479"/>
        <dbReference type="ChEBI" id="CHEBI:78449"/>
        <dbReference type="ChEBI" id="CHEBI:78477"/>
        <dbReference type="ChEBI" id="CHEBI:78478"/>
    </reaction>
    <physiologicalReaction direction="left-to-right" evidence="24">
        <dbReference type="Rhea" id="RHEA:41901"/>
    </physiologicalReaction>
</comment>
<dbReference type="Pfam" id="PF00109">
    <property type="entry name" value="ketoacyl-synt"/>
    <property type="match status" value="1"/>
</dbReference>
<evidence type="ECO:0000256" key="12">
    <source>
        <dbReference type="ARBA" id="ARBA00023373"/>
    </source>
</evidence>
<evidence type="ECO:0000256" key="1">
    <source>
        <dbReference type="ARBA" id="ARBA00005189"/>
    </source>
</evidence>
<evidence type="ECO:0000256" key="7">
    <source>
        <dbReference type="ARBA" id="ARBA00023026"/>
    </source>
</evidence>
<evidence type="ECO:0000256" key="14">
    <source>
        <dbReference type="ARBA" id="ARBA00023394"/>
    </source>
</evidence>
<feature type="region of interest" description="C-terminal hotdog fold" evidence="50">
    <location>
        <begin position="1064"/>
        <end position="1218"/>
    </location>
</feature>
<dbReference type="Gene3D" id="1.10.1200.10">
    <property type="entry name" value="ACP-like"/>
    <property type="match status" value="1"/>
</dbReference>
<comment type="catalytic activity">
    <reaction evidence="43">
        <text>(2E)-tetradecenoyl-[ACP] + NADPH + H(+) = tetradecanoyl-[ACP] + NADP(+)</text>
        <dbReference type="Rhea" id="RHEA:41896"/>
        <dbReference type="Rhea" id="RHEA-COMP:9647"/>
        <dbReference type="Rhea" id="RHEA-COMP:9648"/>
        <dbReference type="ChEBI" id="CHEBI:15378"/>
        <dbReference type="ChEBI" id="CHEBI:57783"/>
        <dbReference type="ChEBI" id="CHEBI:58349"/>
        <dbReference type="ChEBI" id="CHEBI:78475"/>
        <dbReference type="ChEBI" id="CHEBI:78477"/>
    </reaction>
    <physiologicalReaction direction="left-to-right" evidence="43">
        <dbReference type="Rhea" id="RHEA:41897"/>
    </physiologicalReaction>
</comment>
<comment type="catalytic activity">
    <reaction evidence="33">
        <text>tetradecanoyl-[ACP] + H2O = tetradecanoate + holo-[ACP] + H(+)</text>
        <dbReference type="Rhea" id="RHEA:30123"/>
        <dbReference type="Rhea" id="RHEA-COMP:9648"/>
        <dbReference type="Rhea" id="RHEA-COMP:9685"/>
        <dbReference type="ChEBI" id="CHEBI:15377"/>
        <dbReference type="ChEBI" id="CHEBI:15378"/>
        <dbReference type="ChEBI" id="CHEBI:30807"/>
        <dbReference type="ChEBI" id="CHEBI:64479"/>
        <dbReference type="ChEBI" id="CHEBI:78477"/>
        <dbReference type="EC" id="3.1.2.14"/>
    </reaction>
    <physiologicalReaction direction="left-to-right" evidence="33">
        <dbReference type="Rhea" id="RHEA:30124"/>
    </physiologicalReaction>
</comment>
<evidence type="ECO:0000256" key="24">
    <source>
        <dbReference type="ARBA" id="ARBA00047451"/>
    </source>
</evidence>